<dbReference type="VEuPathDB" id="PiroplasmaDB:BBBOND_0208310"/>
<dbReference type="KEGG" id="bbig:BBBOND_0208310"/>
<gene>
    <name evidence="1" type="ORF">BBBOND_0208310</name>
</gene>
<name>A0A061D6M9_BABBI</name>
<accession>A0A061D6M9</accession>
<dbReference type="RefSeq" id="XP_012767863.1">
    <property type="nucleotide sequence ID" value="XM_012912409.1"/>
</dbReference>
<dbReference type="AlphaFoldDB" id="A0A061D6M9"/>
<organism evidence="1 2">
    <name type="scientific">Babesia bigemina</name>
    <dbReference type="NCBI Taxonomy" id="5866"/>
    <lineage>
        <taxon>Eukaryota</taxon>
        <taxon>Sar</taxon>
        <taxon>Alveolata</taxon>
        <taxon>Apicomplexa</taxon>
        <taxon>Aconoidasida</taxon>
        <taxon>Piroplasmida</taxon>
        <taxon>Babesiidae</taxon>
        <taxon>Babesia</taxon>
    </lineage>
</organism>
<dbReference type="Proteomes" id="UP000033188">
    <property type="component" value="Chromosome 2"/>
</dbReference>
<dbReference type="EMBL" id="LK391708">
    <property type="protein sequence ID" value="CDR95677.1"/>
    <property type="molecule type" value="Genomic_DNA"/>
</dbReference>
<protein>
    <submittedName>
        <fullName evidence="1">Uncharacterized protein</fullName>
    </submittedName>
</protein>
<dbReference type="GeneID" id="24564218"/>
<reference evidence="2" key="1">
    <citation type="submission" date="2014-06" db="EMBL/GenBank/DDBJ databases">
        <authorList>
            <person name="Aslett M."/>
            <person name="De Silva N."/>
        </authorList>
    </citation>
    <scope>NUCLEOTIDE SEQUENCE [LARGE SCALE GENOMIC DNA]</scope>
    <source>
        <strain evidence="2">Bond</strain>
    </source>
</reference>
<evidence type="ECO:0000313" key="1">
    <source>
        <dbReference type="EMBL" id="CDR95677.1"/>
    </source>
</evidence>
<keyword evidence="2" id="KW-1185">Reference proteome</keyword>
<sequence length="450" mass="50303">MHIKLSYAFVHVAFGVWLANLYSALADVVKGSFLPNSVAPFADDKPYVLCLPRGYGPCDLRDRLVDQGVLRYFVIETPRNEVVSVCRGESVRLEGTLYLPERLVPHAYLCASDNKKLTFVARILFIGIIRDSVKARISYGRIFEAVAERYLPQVNLPEYMKNVFTIAVKRDSCSSDEGALATPRASSEGVMSVINYNSSAELKSVTKRVLLCGCPLHGSCESSKDFTLFIASPTIEGTITFVIGPFIDKSISVDCAYGVRCLLPIKGTYKRTTPTFAVSYDTHHNDYVLLQPHTTHYEYVIDENKYGSIEHVEVNLVWFPDGDDGSQNAVKIGTIKIHNYKHKDLLMVPFGLQEVSFKLEIAGTGDRLLIFEGPKDGDTDLVDPSDYKWRLLSEVSLENDKFIIDHNFNVDKRYVLLLSWPCVGSFCSLIEAKESVGLVSNIILQGSFTF</sequence>
<evidence type="ECO:0000313" key="2">
    <source>
        <dbReference type="Proteomes" id="UP000033188"/>
    </source>
</evidence>
<proteinExistence type="predicted"/>